<organism evidence="2 3">
    <name type="scientific">Caenorhabditis tropicalis</name>
    <dbReference type="NCBI Taxonomy" id="1561998"/>
    <lineage>
        <taxon>Eukaryota</taxon>
        <taxon>Metazoa</taxon>
        <taxon>Ecdysozoa</taxon>
        <taxon>Nematoda</taxon>
        <taxon>Chromadorea</taxon>
        <taxon>Rhabditida</taxon>
        <taxon>Rhabditina</taxon>
        <taxon>Rhabditomorpha</taxon>
        <taxon>Rhabditoidea</taxon>
        <taxon>Rhabditidae</taxon>
        <taxon>Peloderinae</taxon>
        <taxon>Caenorhabditis</taxon>
    </lineage>
</organism>
<name>A0A1I7U836_9PELO</name>
<feature type="region of interest" description="Disordered" evidence="1">
    <location>
        <begin position="1"/>
        <end position="22"/>
    </location>
</feature>
<evidence type="ECO:0000256" key="1">
    <source>
        <dbReference type="SAM" id="MobiDB-lite"/>
    </source>
</evidence>
<evidence type="ECO:0000313" key="2">
    <source>
        <dbReference type="Proteomes" id="UP000095282"/>
    </source>
</evidence>
<dbReference type="AlphaFoldDB" id="A0A1I7U836"/>
<protein>
    <submittedName>
        <fullName evidence="3">RPAP1_N domain-containing protein</fullName>
    </submittedName>
</protein>
<accession>A0A1I7U836</accession>
<reference evidence="3" key="1">
    <citation type="submission" date="2016-11" db="UniProtKB">
        <authorList>
            <consortium name="WormBaseParasite"/>
        </authorList>
    </citation>
    <scope>IDENTIFICATION</scope>
</reference>
<dbReference type="WBParaSite" id="Csp11.Scaffold629.g15809.t1">
    <property type="protein sequence ID" value="Csp11.Scaffold629.g15809.t1"/>
    <property type="gene ID" value="Csp11.Scaffold629.g15809"/>
</dbReference>
<keyword evidence="2" id="KW-1185">Reference proteome</keyword>
<evidence type="ECO:0000313" key="3">
    <source>
        <dbReference type="WBParaSite" id="Csp11.Scaffold629.g15809.t1"/>
    </source>
</evidence>
<feature type="compositionally biased region" description="Basic and acidic residues" evidence="1">
    <location>
        <begin position="94"/>
        <end position="103"/>
    </location>
</feature>
<sequence>MDPVEDSDSTPTHDIPPVCSKHPNFNDLLGSALKESDDTLVIDLTAEKNTKKSAEENTEKFDEFEDCLRKETDKTPEELIRWNVTQKKTPTNRKNIDPKDTKCCLEPSEMTKTTERE</sequence>
<proteinExistence type="predicted"/>
<feature type="region of interest" description="Disordered" evidence="1">
    <location>
        <begin position="89"/>
        <end position="117"/>
    </location>
</feature>
<dbReference type="Proteomes" id="UP000095282">
    <property type="component" value="Unplaced"/>
</dbReference>